<keyword evidence="2 6" id="KW-0479">Metal-binding</keyword>
<evidence type="ECO:0000313" key="8">
    <source>
        <dbReference type="Proteomes" id="UP000018458"/>
    </source>
</evidence>
<evidence type="ECO:0000313" key="7">
    <source>
        <dbReference type="EMBL" id="EFY08046.1"/>
    </source>
</evidence>
<keyword evidence="3 6" id="KW-0378">Hydrolase</keyword>
<dbReference type="Proteomes" id="UP000018458">
    <property type="component" value="Unassembled WGS sequence"/>
</dbReference>
<sequence>MAIREIVTFPDERLRQICAPVTEFDAALKELTDDMFETMYDDEGIGLAAPQIGIEKRIVVIDIPEEDGKQGKNKLVLINPKITAKEGEVASEEGCLSVPEYRAEIKRYEKITLECQDLNGQKQIYEADGLLAICMQHELDHLDGKLFIDYLSRLKRDRLLTKYRKLKKEQARAHE</sequence>
<dbReference type="AlphaFoldDB" id="E8LHD8"/>
<evidence type="ECO:0000256" key="5">
    <source>
        <dbReference type="ARBA" id="ARBA00023004"/>
    </source>
</evidence>
<dbReference type="GO" id="GO:0042586">
    <property type="term" value="F:peptide deformylase activity"/>
    <property type="evidence" value="ECO:0007669"/>
    <property type="project" value="UniProtKB-UniRule"/>
</dbReference>
<dbReference type="InterPro" id="IPR036821">
    <property type="entry name" value="Peptide_deformylase_sf"/>
</dbReference>
<comment type="function">
    <text evidence="6">Removes the formyl group from the N-terminal Met of newly synthesized proteins. Requires at least a dipeptide for an efficient rate of reaction. N-terminal L-methionine is a prerequisite for activity but the enzyme has broad specificity at other positions.</text>
</comment>
<dbReference type="FunFam" id="3.90.45.10:FF:000005">
    <property type="entry name" value="Peptide deformylase"/>
    <property type="match status" value="1"/>
</dbReference>
<reference evidence="7 8" key="1">
    <citation type="submission" date="2011-01" db="EMBL/GenBank/DDBJ databases">
        <authorList>
            <person name="Weinstock G."/>
            <person name="Sodergren E."/>
            <person name="Clifton S."/>
            <person name="Fulton L."/>
            <person name="Fulton B."/>
            <person name="Courtney L."/>
            <person name="Fronick C."/>
            <person name="Harrison M."/>
            <person name="Strong C."/>
            <person name="Farmer C."/>
            <person name="Delahaunty K."/>
            <person name="Markovic C."/>
            <person name="Hall O."/>
            <person name="Minx P."/>
            <person name="Tomlinson C."/>
            <person name="Mitreva M."/>
            <person name="Hou S."/>
            <person name="Chen J."/>
            <person name="Wollam A."/>
            <person name="Pepin K.H."/>
            <person name="Johnson M."/>
            <person name="Bhonagiri V."/>
            <person name="Zhang X."/>
            <person name="Suruliraj S."/>
            <person name="Warren W."/>
            <person name="Chinwalla A."/>
            <person name="Mardis E.R."/>
            <person name="Wilson R.K."/>
        </authorList>
    </citation>
    <scope>NUCLEOTIDE SEQUENCE [LARGE SCALE GENOMIC DNA]</scope>
    <source>
        <strain evidence="8">DSM 22608 / JCM 16073 / KCTC 15190 / YIT 12066</strain>
    </source>
</reference>
<dbReference type="PANTHER" id="PTHR10458">
    <property type="entry name" value="PEPTIDE DEFORMYLASE"/>
    <property type="match status" value="1"/>
</dbReference>
<protein>
    <recommendedName>
        <fullName evidence="6">Peptide deformylase</fullName>
        <shortName evidence="6">PDF</shortName>
        <ecNumber evidence="6">3.5.1.88</ecNumber>
    </recommendedName>
    <alternativeName>
        <fullName evidence="6">Polypeptide deformylase</fullName>
    </alternativeName>
</protein>
<gene>
    <name evidence="6 7" type="primary">def</name>
    <name evidence="7" type="ORF">HMPREF9444_00097</name>
</gene>
<organism evidence="7 8">
    <name type="scientific">Succinatimonas hippei (strain DSM 22608 / JCM 16073 / KCTC 15190 / YIT 12066)</name>
    <dbReference type="NCBI Taxonomy" id="762983"/>
    <lineage>
        <taxon>Bacteria</taxon>
        <taxon>Pseudomonadati</taxon>
        <taxon>Pseudomonadota</taxon>
        <taxon>Gammaproteobacteria</taxon>
        <taxon>Aeromonadales</taxon>
        <taxon>Succinivibrionaceae</taxon>
        <taxon>Succinatimonas</taxon>
    </lineage>
</organism>
<evidence type="ECO:0000256" key="6">
    <source>
        <dbReference type="HAMAP-Rule" id="MF_00163"/>
    </source>
</evidence>
<feature type="binding site" evidence="6">
    <location>
        <position position="95"/>
    </location>
    <ligand>
        <name>Fe cation</name>
        <dbReference type="ChEBI" id="CHEBI:24875"/>
    </ligand>
</feature>
<keyword evidence="5 6" id="KW-0408">Iron</keyword>
<feature type="binding site" evidence="6">
    <location>
        <position position="141"/>
    </location>
    <ligand>
        <name>Fe cation</name>
        <dbReference type="ChEBI" id="CHEBI:24875"/>
    </ligand>
</feature>
<name>E8LHD8_SUCHY</name>
<dbReference type="PRINTS" id="PR01576">
    <property type="entry name" value="PDEFORMYLASE"/>
</dbReference>
<dbReference type="GO" id="GO:0046872">
    <property type="term" value="F:metal ion binding"/>
    <property type="evidence" value="ECO:0007669"/>
    <property type="project" value="UniProtKB-KW"/>
</dbReference>
<dbReference type="CDD" id="cd00487">
    <property type="entry name" value="Pep_deformylase"/>
    <property type="match status" value="1"/>
</dbReference>
<dbReference type="HOGENOM" id="CLU_061901_2_1_6"/>
<dbReference type="SUPFAM" id="SSF56420">
    <property type="entry name" value="Peptide deformylase"/>
    <property type="match status" value="1"/>
</dbReference>
<dbReference type="HAMAP" id="MF_00163">
    <property type="entry name" value="Pep_deformylase"/>
    <property type="match status" value="1"/>
</dbReference>
<dbReference type="OrthoDB" id="9804313at2"/>
<dbReference type="EMBL" id="AEVO01000006">
    <property type="protein sequence ID" value="EFY08046.1"/>
    <property type="molecule type" value="Genomic_DNA"/>
</dbReference>
<dbReference type="NCBIfam" id="TIGR00079">
    <property type="entry name" value="pept_deformyl"/>
    <property type="match status" value="1"/>
</dbReference>
<comment type="caution">
    <text evidence="7">The sequence shown here is derived from an EMBL/GenBank/DDBJ whole genome shotgun (WGS) entry which is preliminary data.</text>
</comment>
<dbReference type="InterPro" id="IPR023635">
    <property type="entry name" value="Peptide_deformylase"/>
</dbReference>
<feature type="active site" evidence="6">
    <location>
        <position position="138"/>
    </location>
</feature>
<dbReference type="NCBIfam" id="NF001159">
    <property type="entry name" value="PRK00150.1-3"/>
    <property type="match status" value="1"/>
</dbReference>
<comment type="cofactor">
    <cofactor evidence="6">
        <name>Fe(2+)</name>
        <dbReference type="ChEBI" id="CHEBI:29033"/>
    </cofactor>
    <text evidence="6">Binds 1 Fe(2+) ion.</text>
</comment>
<dbReference type="Gene3D" id="3.90.45.10">
    <property type="entry name" value="Peptide deformylase"/>
    <property type="match status" value="1"/>
</dbReference>
<proteinExistence type="inferred from homology"/>
<dbReference type="GO" id="GO:0006412">
    <property type="term" value="P:translation"/>
    <property type="evidence" value="ECO:0007669"/>
    <property type="project" value="UniProtKB-UniRule"/>
</dbReference>
<evidence type="ECO:0000256" key="2">
    <source>
        <dbReference type="ARBA" id="ARBA00022723"/>
    </source>
</evidence>
<dbReference type="PIRSF" id="PIRSF004749">
    <property type="entry name" value="Pep_def"/>
    <property type="match status" value="1"/>
</dbReference>
<keyword evidence="8" id="KW-1185">Reference proteome</keyword>
<evidence type="ECO:0000256" key="3">
    <source>
        <dbReference type="ARBA" id="ARBA00022801"/>
    </source>
</evidence>
<dbReference type="Pfam" id="PF01327">
    <property type="entry name" value="Pep_deformylase"/>
    <property type="match status" value="1"/>
</dbReference>
<dbReference type="EC" id="3.5.1.88" evidence="6"/>
<feature type="binding site" evidence="6">
    <location>
        <position position="137"/>
    </location>
    <ligand>
        <name>Fe cation</name>
        <dbReference type="ChEBI" id="CHEBI:24875"/>
    </ligand>
</feature>
<accession>E8LHD8</accession>
<dbReference type="STRING" id="762983.HMPREF9444_00097"/>
<dbReference type="RefSeq" id="WP_009142326.1">
    <property type="nucleotide sequence ID" value="NZ_GL830944.1"/>
</dbReference>
<comment type="catalytic activity">
    <reaction evidence="6">
        <text>N-terminal N-formyl-L-methionyl-[peptide] + H2O = N-terminal L-methionyl-[peptide] + formate</text>
        <dbReference type="Rhea" id="RHEA:24420"/>
        <dbReference type="Rhea" id="RHEA-COMP:10639"/>
        <dbReference type="Rhea" id="RHEA-COMP:10640"/>
        <dbReference type="ChEBI" id="CHEBI:15377"/>
        <dbReference type="ChEBI" id="CHEBI:15740"/>
        <dbReference type="ChEBI" id="CHEBI:49298"/>
        <dbReference type="ChEBI" id="CHEBI:64731"/>
        <dbReference type="EC" id="3.5.1.88"/>
    </reaction>
</comment>
<evidence type="ECO:0000256" key="4">
    <source>
        <dbReference type="ARBA" id="ARBA00022917"/>
    </source>
</evidence>
<comment type="similarity">
    <text evidence="1 6">Belongs to the polypeptide deformylase family.</text>
</comment>
<keyword evidence="4 6" id="KW-0648">Protein biosynthesis</keyword>
<dbReference type="PANTHER" id="PTHR10458:SF22">
    <property type="entry name" value="PEPTIDE DEFORMYLASE"/>
    <property type="match status" value="1"/>
</dbReference>
<evidence type="ECO:0000256" key="1">
    <source>
        <dbReference type="ARBA" id="ARBA00010759"/>
    </source>
</evidence>
<dbReference type="eggNOG" id="COG0242">
    <property type="taxonomic scope" value="Bacteria"/>
</dbReference>